<dbReference type="Proteomes" id="UP001176961">
    <property type="component" value="Unassembled WGS sequence"/>
</dbReference>
<evidence type="ECO:0000313" key="10">
    <source>
        <dbReference type="EMBL" id="CAJ0595656.1"/>
    </source>
</evidence>
<organism evidence="10 11">
    <name type="scientific">Cylicocyclus nassatus</name>
    <name type="common">Nematode worm</name>
    <dbReference type="NCBI Taxonomy" id="53992"/>
    <lineage>
        <taxon>Eukaryota</taxon>
        <taxon>Metazoa</taxon>
        <taxon>Ecdysozoa</taxon>
        <taxon>Nematoda</taxon>
        <taxon>Chromadorea</taxon>
        <taxon>Rhabditida</taxon>
        <taxon>Rhabditina</taxon>
        <taxon>Rhabditomorpha</taxon>
        <taxon>Strongyloidea</taxon>
        <taxon>Strongylidae</taxon>
        <taxon>Cylicocyclus</taxon>
    </lineage>
</organism>
<gene>
    <name evidence="10" type="ORF">CYNAS_LOCUS7639</name>
</gene>
<evidence type="ECO:0000256" key="1">
    <source>
        <dbReference type="ARBA" id="ARBA00004123"/>
    </source>
</evidence>
<dbReference type="PANTHER" id="PTHR24406">
    <property type="entry name" value="TRANSCRIPTIONAL REPRESSOR CTCFL-RELATED"/>
    <property type="match status" value="1"/>
</dbReference>
<feature type="region of interest" description="Disordered" evidence="8">
    <location>
        <begin position="1"/>
        <end position="32"/>
    </location>
</feature>
<feature type="domain" description="HTH CENPB-type" evidence="9">
    <location>
        <begin position="572"/>
        <end position="644"/>
    </location>
</feature>
<comment type="subcellular location">
    <subcellularLocation>
        <location evidence="1">Nucleus</location>
    </subcellularLocation>
</comment>
<dbReference type="AlphaFoldDB" id="A0AA36M2V0"/>
<dbReference type="Gene3D" id="3.30.160.60">
    <property type="entry name" value="Classic Zinc Finger"/>
    <property type="match status" value="1"/>
</dbReference>
<keyword evidence="7" id="KW-0539">Nucleus</keyword>
<reference evidence="10" key="1">
    <citation type="submission" date="2023-07" db="EMBL/GenBank/DDBJ databases">
        <authorList>
            <consortium name="CYATHOMIX"/>
        </authorList>
    </citation>
    <scope>NUCLEOTIDE SEQUENCE</scope>
    <source>
        <strain evidence="10">N/A</strain>
    </source>
</reference>
<dbReference type="InterPro" id="IPR050888">
    <property type="entry name" value="ZnF_C2H2-type_TF"/>
</dbReference>
<evidence type="ECO:0000256" key="7">
    <source>
        <dbReference type="ARBA" id="ARBA00023242"/>
    </source>
</evidence>
<feature type="compositionally biased region" description="Basic and acidic residues" evidence="8">
    <location>
        <begin position="22"/>
        <end position="32"/>
    </location>
</feature>
<accession>A0AA36M2V0</accession>
<evidence type="ECO:0000256" key="4">
    <source>
        <dbReference type="ARBA" id="ARBA00022771"/>
    </source>
</evidence>
<dbReference type="EMBL" id="CATQJL010000112">
    <property type="protein sequence ID" value="CAJ0595656.1"/>
    <property type="molecule type" value="Genomic_DNA"/>
</dbReference>
<dbReference type="GO" id="GO:0003677">
    <property type="term" value="F:DNA binding"/>
    <property type="evidence" value="ECO:0007669"/>
    <property type="project" value="UniProtKB-KW"/>
</dbReference>
<dbReference type="SMART" id="SM00355">
    <property type="entry name" value="ZnF_C2H2"/>
    <property type="match status" value="5"/>
</dbReference>
<evidence type="ECO:0000256" key="6">
    <source>
        <dbReference type="ARBA" id="ARBA00023125"/>
    </source>
</evidence>
<feature type="compositionally biased region" description="Polar residues" evidence="8">
    <location>
        <begin position="1"/>
        <end position="16"/>
    </location>
</feature>
<name>A0AA36M2V0_CYLNA</name>
<keyword evidence="4" id="KW-0863">Zinc-finger</keyword>
<comment type="caution">
    <text evidence="10">The sequence shown here is derived from an EMBL/GenBank/DDBJ whole genome shotgun (WGS) entry which is preliminary data.</text>
</comment>
<evidence type="ECO:0000256" key="3">
    <source>
        <dbReference type="ARBA" id="ARBA00022737"/>
    </source>
</evidence>
<evidence type="ECO:0000313" key="11">
    <source>
        <dbReference type="Proteomes" id="UP001176961"/>
    </source>
</evidence>
<keyword evidence="6" id="KW-0238">DNA-binding</keyword>
<dbReference type="SMART" id="SM00674">
    <property type="entry name" value="CENPB"/>
    <property type="match status" value="1"/>
</dbReference>
<dbReference type="GO" id="GO:0008270">
    <property type="term" value="F:zinc ion binding"/>
    <property type="evidence" value="ECO:0007669"/>
    <property type="project" value="UniProtKB-KW"/>
</dbReference>
<keyword evidence="11" id="KW-1185">Reference proteome</keyword>
<evidence type="ECO:0000256" key="2">
    <source>
        <dbReference type="ARBA" id="ARBA00022723"/>
    </source>
</evidence>
<evidence type="ECO:0000256" key="8">
    <source>
        <dbReference type="SAM" id="MobiDB-lite"/>
    </source>
</evidence>
<dbReference type="GO" id="GO:0005634">
    <property type="term" value="C:nucleus"/>
    <property type="evidence" value="ECO:0007669"/>
    <property type="project" value="UniProtKB-SubCell"/>
</dbReference>
<keyword evidence="3" id="KW-0677">Repeat</keyword>
<keyword evidence="5" id="KW-0862">Zinc</keyword>
<feature type="region of interest" description="Disordered" evidence="8">
    <location>
        <begin position="76"/>
        <end position="121"/>
    </location>
</feature>
<feature type="compositionally biased region" description="Basic and acidic residues" evidence="8">
    <location>
        <begin position="76"/>
        <end position="104"/>
    </location>
</feature>
<feature type="compositionally biased region" description="Acidic residues" evidence="8">
    <location>
        <begin position="477"/>
        <end position="502"/>
    </location>
</feature>
<feature type="region of interest" description="Disordered" evidence="8">
    <location>
        <begin position="475"/>
        <end position="511"/>
    </location>
</feature>
<dbReference type="InterPro" id="IPR013087">
    <property type="entry name" value="Znf_C2H2_type"/>
</dbReference>
<dbReference type="InterPro" id="IPR006600">
    <property type="entry name" value="HTH_CenpB_DNA-bd_dom"/>
</dbReference>
<dbReference type="PROSITE" id="PS51253">
    <property type="entry name" value="HTH_CENPB"/>
    <property type="match status" value="1"/>
</dbReference>
<evidence type="ECO:0000256" key="5">
    <source>
        <dbReference type="ARBA" id="ARBA00022833"/>
    </source>
</evidence>
<sequence>MAGPDHSQTSGTSQPSEELAGDGDKSKDDAHRAIQQVKGFRYAVVDIDCNTGDKLYDLLVDNGFNSFVFLNNLRDHPALQDPSEKDAATKAPEKRQELDKRTDVDDQQATSAFSTPPLFATAKKENADAGDDLDELPFFEEVSATDLLGQSGERASKEPYADMIVLDDSDSPGPSSDHGTVDAAELMQSSSAEVHGEVGGVIEHVSRPLSKQTPKGAFVNCLLCKNMITISRFSNLKNHARRHSVIKKFSCAYCNFQHNEHARIRAHMLALHQDSTSDVVDNSTPANIKLWDYLVEKCFAHFLASGQAKELPSDDNSSSAGGEEYKCKECSDVFVGPESPDDDGLVLLLHLENHLKTVHNTDCLECTICLVCGYENADENTVNDHVIHGHADVPAGKNLAVVPKPNYHALITAYFPAAAEFTKLRLDPPAGDIRLSNGQICIKGKTLSQNCDEVTEIDEDGNVSTQLACKAAHENLEAESDEDMDTTDDEFDSSWSDDEEEGPSTRGSSIKKEGSIKFGRVEVSEELVEKAIAFYRSTAKGFRSLKTMNNRFRFISSPHHIQKLRKFEEQRQIQADRRIRLRRLAEKLRSEVYLQFGMGVTLHDSDIRRLALKINEEEFNIDRFKASSNWIKDFRKRNGIVLQHVTARSRKKLDRLADATRSFMLEVKEEMERWPASAVCNASQSAQSVPSSSISFTIIPTIYADGHLGKKLFVVMQEKSGSFPTSFFRADNLELRARSTLTMDKKLLADWVKTCLFPAKNSANKLLLVDTWVSSKDQVTIEAAVPGGQQIKIKNIPAEANARIQPLDYFFLQFRAMYERFSSHVIAHSLDFRLQSRVSLCNRFLDCDDLPELVTHAKAHYIIKQFECSRCGFGSNERAALSQHVYLKHRNAAVEILEHDGEIIRKAWTQVVRICFPKLAMKLKKERNARRQRPIKSARRAAAAK</sequence>
<keyword evidence="2" id="KW-0479">Metal-binding</keyword>
<evidence type="ECO:0000259" key="9">
    <source>
        <dbReference type="PROSITE" id="PS51253"/>
    </source>
</evidence>
<proteinExistence type="predicted"/>
<dbReference type="Pfam" id="PF03221">
    <property type="entry name" value="HTH_Tnp_Tc5"/>
    <property type="match status" value="1"/>
</dbReference>
<protein>
    <recommendedName>
        <fullName evidence="9">HTH CENPB-type domain-containing protein</fullName>
    </recommendedName>
</protein>
<dbReference type="Gene3D" id="1.10.10.60">
    <property type="entry name" value="Homeodomain-like"/>
    <property type="match status" value="1"/>
</dbReference>